<comment type="subcellular location">
    <subcellularLocation>
        <location evidence="3 10">Cytoplasm</location>
    </subcellularLocation>
</comment>
<dbReference type="Pfam" id="PF13580">
    <property type="entry name" value="SIS_2"/>
    <property type="match status" value="1"/>
</dbReference>
<feature type="binding site" evidence="10">
    <location>
        <position position="171"/>
    </location>
    <ligand>
        <name>Zn(2+)</name>
        <dbReference type="ChEBI" id="CHEBI:29105"/>
    </ligand>
</feature>
<name>A0A7C9URE0_9PROT</name>
<dbReference type="GO" id="GO:2001061">
    <property type="term" value="P:D-glycero-D-manno-heptose 7-phosphate biosynthetic process"/>
    <property type="evidence" value="ECO:0007669"/>
    <property type="project" value="UniProtKB-UniPathway"/>
</dbReference>
<dbReference type="Gene3D" id="3.40.50.10490">
    <property type="entry name" value="Glucose-6-phosphate isomerase like protein, domain 1"/>
    <property type="match status" value="1"/>
</dbReference>
<dbReference type="AlphaFoldDB" id="A0A7C9URE0"/>
<accession>A0A7C9URE0</accession>
<dbReference type="InterPro" id="IPR001347">
    <property type="entry name" value="SIS_dom"/>
</dbReference>
<comment type="similarity">
    <text evidence="4 10">Belongs to the SIS family. GmhA subfamily.</text>
</comment>
<feature type="binding site" evidence="10">
    <location>
        <position position="179"/>
    </location>
    <ligand>
        <name>Zn(2+)</name>
        <dbReference type="ChEBI" id="CHEBI:29105"/>
    </ligand>
</feature>
<evidence type="ECO:0000256" key="6">
    <source>
        <dbReference type="ARBA" id="ARBA00022723"/>
    </source>
</evidence>
<keyword evidence="8 10" id="KW-0413">Isomerase</keyword>
<dbReference type="GO" id="GO:0008968">
    <property type="term" value="F:D-sedoheptulose 7-phosphate isomerase activity"/>
    <property type="evidence" value="ECO:0007669"/>
    <property type="project" value="UniProtKB-UniRule"/>
</dbReference>
<dbReference type="InterPro" id="IPR004515">
    <property type="entry name" value="Phosphoheptose_Isoase"/>
</dbReference>
<feature type="binding site" evidence="10">
    <location>
        <begin position="93"/>
        <end position="94"/>
    </location>
    <ligand>
        <name>substrate</name>
    </ligand>
</feature>
<comment type="pathway">
    <text evidence="10">Carbohydrate biosynthesis; D-glycero-D-manno-heptose 7-phosphate biosynthesis; D-glycero-alpha-D-manno-heptose 7-phosphate and D-glycero-beta-D-manno-heptose 7-phosphate from sedoheptulose 7-phosphate: step 1/1.</text>
</comment>
<keyword evidence="6 10" id="KW-0479">Metal-binding</keyword>
<evidence type="ECO:0000256" key="7">
    <source>
        <dbReference type="ARBA" id="ARBA00022833"/>
    </source>
</evidence>
<feature type="binding site" evidence="10">
    <location>
        <position position="60"/>
    </location>
    <ligand>
        <name>Zn(2+)</name>
        <dbReference type="ChEBI" id="CHEBI:29105"/>
    </ligand>
</feature>
<dbReference type="GO" id="GO:0005737">
    <property type="term" value="C:cytoplasm"/>
    <property type="evidence" value="ECO:0007669"/>
    <property type="project" value="UniProtKB-SubCell"/>
</dbReference>
<comment type="cofactor">
    <cofactor evidence="10">
        <name>Zn(2+)</name>
        <dbReference type="ChEBI" id="CHEBI:29105"/>
    </cofactor>
    <text evidence="10">Binds 1 zinc ion per subunit.</text>
</comment>
<feature type="binding site" evidence="10">
    <location>
        <position position="64"/>
    </location>
    <ligand>
        <name>Zn(2+)</name>
        <dbReference type="ChEBI" id="CHEBI:29105"/>
    </ligand>
</feature>
<evidence type="ECO:0000256" key="5">
    <source>
        <dbReference type="ARBA" id="ARBA00022490"/>
    </source>
</evidence>
<dbReference type="PROSITE" id="PS51464">
    <property type="entry name" value="SIS"/>
    <property type="match status" value="1"/>
</dbReference>
<dbReference type="UniPathway" id="UPA00041">
    <property type="reaction ID" value="UER00436"/>
</dbReference>
<evidence type="ECO:0000256" key="2">
    <source>
        <dbReference type="ARBA" id="ARBA00003172"/>
    </source>
</evidence>
<feature type="domain" description="SIS" evidence="11">
    <location>
        <begin position="36"/>
        <end position="195"/>
    </location>
</feature>
<protein>
    <recommendedName>
        <fullName evidence="10">Phosphoheptose isomerase</fullName>
        <ecNumber evidence="10">5.3.1.28</ecNumber>
    </recommendedName>
    <alternativeName>
        <fullName evidence="10">Sedoheptulose 7-phosphate isomerase</fullName>
    </alternativeName>
</protein>
<comment type="miscellaneous">
    <text evidence="10">The reaction produces a racemic mixture of D-glycero-alpha-D-manno-heptose 7-phosphate and D-glycero-beta-D-manno-heptose 7-phosphate.</text>
</comment>
<feature type="binding site" evidence="10">
    <location>
        <begin position="119"/>
        <end position="121"/>
    </location>
    <ligand>
        <name>substrate</name>
    </ligand>
</feature>
<dbReference type="InterPro" id="IPR046348">
    <property type="entry name" value="SIS_dom_sf"/>
</dbReference>
<comment type="subunit">
    <text evidence="10">Homotetramer.</text>
</comment>
<gene>
    <name evidence="10" type="primary">gmhA</name>
    <name evidence="12" type="ORF">G4223_00160</name>
</gene>
<organism evidence="12 13">
    <name type="scientific">Magnetospirillum aberrantis SpK</name>
    <dbReference type="NCBI Taxonomy" id="908842"/>
    <lineage>
        <taxon>Bacteria</taxon>
        <taxon>Pseudomonadati</taxon>
        <taxon>Pseudomonadota</taxon>
        <taxon>Alphaproteobacteria</taxon>
        <taxon>Rhodospirillales</taxon>
        <taxon>Rhodospirillaceae</taxon>
        <taxon>Magnetospirillum</taxon>
    </lineage>
</organism>
<dbReference type="EMBL" id="JAAIYP010000001">
    <property type="protein sequence ID" value="NFV78528.1"/>
    <property type="molecule type" value="Genomic_DNA"/>
</dbReference>
<dbReference type="HAMAP" id="MF_00067">
    <property type="entry name" value="GmhA"/>
    <property type="match status" value="1"/>
</dbReference>
<feature type="binding site" evidence="10">
    <location>
        <position position="171"/>
    </location>
    <ligand>
        <name>substrate</name>
    </ligand>
</feature>
<dbReference type="PANTHER" id="PTHR30390:SF6">
    <property type="entry name" value="DNAA INITIATOR-ASSOCIATING PROTEIN DIAA"/>
    <property type="match status" value="1"/>
</dbReference>
<dbReference type="SUPFAM" id="SSF53697">
    <property type="entry name" value="SIS domain"/>
    <property type="match status" value="1"/>
</dbReference>
<evidence type="ECO:0000256" key="1">
    <source>
        <dbReference type="ARBA" id="ARBA00000348"/>
    </source>
</evidence>
<keyword evidence="7 10" id="KW-0862">Zinc</keyword>
<proteinExistence type="inferred from homology"/>
<keyword evidence="9 10" id="KW-0119">Carbohydrate metabolism</keyword>
<dbReference type="InterPro" id="IPR035461">
    <property type="entry name" value="GmhA/DiaA"/>
</dbReference>
<sequence length="196" mass="20501">MDPRQFLAEQFAEHEQTVATTRDAVAESFAALVEACSRAIEAGGKILFFGNGGSAADAQHLAAELVVRYRVNGRALAAIALTTDTSLLTACANDFSYDDIFARQVEALMKPEDVAIGISTSGNSGSVIKALETARAIGGTAAGLAGRDGGKMVGVADPLVVVPSTVTARIQEMHILLGHALCDMLEKRHRPGVQAH</sequence>
<feature type="binding site" evidence="10">
    <location>
        <position position="64"/>
    </location>
    <ligand>
        <name>substrate</name>
    </ligand>
</feature>
<dbReference type="Proteomes" id="UP000480684">
    <property type="component" value="Unassembled WGS sequence"/>
</dbReference>
<evidence type="ECO:0000256" key="10">
    <source>
        <dbReference type="HAMAP-Rule" id="MF_00067"/>
    </source>
</evidence>
<dbReference type="GO" id="GO:0005975">
    <property type="term" value="P:carbohydrate metabolic process"/>
    <property type="evidence" value="ECO:0007669"/>
    <property type="project" value="UniProtKB-UniRule"/>
</dbReference>
<comment type="catalytic activity">
    <reaction evidence="1 10">
        <text>2 D-sedoheptulose 7-phosphate = D-glycero-alpha-D-manno-heptose 7-phosphate + D-glycero-beta-D-manno-heptose 7-phosphate</text>
        <dbReference type="Rhea" id="RHEA:27489"/>
        <dbReference type="ChEBI" id="CHEBI:57483"/>
        <dbReference type="ChEBI" id="CHEBI:60203"/>
        <dbReference type="ChEBI" id="CHEBI:60204"/>
        <dbReference type="EC" id="5.3.1.28"/>
    </reaction>
</comment>
<keyword evidence="13" id="KW-1185">Reference proteome</keyword>
<dbReference type="EC" id="5.3.1.28" evidence="10"/>
<dbReference type="InterPro" id="IPR050099">
    <property type="entry name" value="SIS_GmhA/DiaA_subfam"/>
</dbReference>
<evidence type="ECO:0000313" key="13">
    <source>
        <dbReference type="Proteomes" id="UP000480684"/>
    </source>
</evidence>
<comment type="function">
    <text evidence="2 10">Catalyzes the isomerization of sedoheptulose 7-phosphate in D-glycero-D-manno-heptose 7-phosphate.</text>
</comment>
<dbReference type="GO" id="GO:0008270">
    <property type="term" value="F:zinc ion binding"/>
    <property type="evidence" value="ECO:0007669"/>
    <property type="project" value="UniProtKB-UniRule"/>
</dbReference>
<evidence type="ECO:0000256" key="4">
    <source>
        <dbReference type="ARBA" id="ARBA00009894"/>
    </source>
</evidence>
<dbReference type="PANTHER" id="PTHR30390">
    <property type="entry name" value="SEDOHEPTULOSE 7-PHOSPHATE ISOMERASE / DNAA INITIATOR-ASSOCIATING FACTOR FOR REPLICATION INITIATION"/>
    <property type="match status" value="1"/>
</dbReference>
<evidence type="ECO:0000256" key="9">
    <source>
        <dbReference type="ARBA" id="ARBA00023277"/>
    </source>
</evidence>
<dbReference type="CDD" id="cd05006">
    <property type="entry name" value="SIS_GmhA"/>
    <property type="match status" value="1"/>
</dbReference>
<feature type="binding site" evidence="10">
    <location>
        <begin position="51"/>
        <end position="53"/>
    </location>
    <ligand>
        <name>substrate</name>
    </ligand>
</feature>
<reference evidence="12 13" key="1">
    <citation type="submission" date="2020-02" db="EMBL/GenBank/DDBJ databases">
        <authorList>
            <person name="Dziuba M."/>
            <person name="Kuznetsov B."/>
            <person name="Mardanov A."/>
            <person name="Ravin N."/>
            <person name="Grouzdev D."/>
        </authorList>
    </citation>
    <scope>NUCLEOTIDE SEQUENCE [LARGE SCALE GENOMIC DNA]</scope>
    <source>
        <strain evidence="12 13">SpK</strain>
    </source>
</reference>
<comment type="caution">
    <text evidence="12">The sequence shown here is derived from an EMBL/GenBank/DDBJ whole genome shotgun (WGS) entry which is preliminary data.</text>
</comment>
<dbReference type="GO" id="GO:0097367">
    <property type="term" value="F:carbohydrate derivative binding"/>
    <property type="evidence" value="ECO:0007669"/>
    <property type="project" value="InterPro"/>
</dbReference>
<feature type="binding site" evidence="10">
    <location>
        <position position="124"/>
    </location>
    <ligand>
        <name>substrate</name>
    </ligand>
</feature>
<dbReference type="RefSeq" id="WP_163673534.1">
    <property type="nucleotide sequence ID" value="NZ_JAAIYP010000001.1"/>
</dbReference>
<evidence type="ECO:0000256" key="3">
    <source>
        <dbReference type="ARBA" id="ARBA00004496"/>
    </source>
</evidence>
<evidence type="ECO:0000259" key="11">
    <source>
        <dbReference type="PROSITE" id="PS51464"/>
    </source>
</evidence>
<evidence type="ECO:0000313" key="12">
    <source>
        <dbReference type="EMBL" id="NFV78528.1"/>
    </source>
</evidence>
<keyword evidence="5 10" id="KW-0963">Cytoplasm</keyword>
<evidence type="ECO:0000256" key="8">
    <source>
        <dbReference type="ARBA" id="ARBA00023235"/>
    </source>
</evidence>